<proteinExistence type="predicted"/>
<gene>
    <name evidence="1" type="ORF">SAMN04488108_1445</name>
</gene>
<keyword evidence="2" id="KW-1185">Reference proteome</keyword>
<dbReference type="AlphaFoldDB" id="A0A1M7Z9M9"/>
<dbReference type="Proteomes" id="UP000184609">
    <property type="component" value="Unassembled WGS sequence"/>
</dbReference>
<reference evidence="2" key="1">
    <citation type="submission" date="2016-12" db="EMBL/GenBank/DDBJ databases">
        <authorList>
            <person name="Varghese N."/>
            <person name="Submissions S."/>
        </authorList>
    </citation>
    <scope>NUCLEOTIDE SEQUENCE [LARGE SCALE GENOMIC DNA]</scope>
    <source>
        <strain evidence="2">DSM 25035</strain>
    </source>
</reference>
<sequence>MKEKLLLIIFSVIIGSCQKNMVDENIILVRKTTEPNNLSIVTPHIIHLKENPHAQIGTIDKIIPIKNNLIILDKLIGNAVFIYNNNGDYVNHIHNIGEGPGEYKNIESIFYNVFTNELEIIPMDFKKKIFFSINGTYLREEFYKNNLYYSDLELIKNGEIIINNSSMNGEDNIIVNINNTLKYSSFPYNPDLDNSPLDQRNVISKGIGDNYLLSIGLRDTLYNFDLKNLTIKPIYILDFENQISFIELNKKSSPINTFRENDILIGSIDLFQNKNFITFSTLHNSGLKGRVYSKNSNSTYSVQEIIREKLGVLNIQGILGVSEDDKFIAVLSSNDLGEWDFSKNKNLQKQFDQFDKVGIEDFILLSFDLKEIP</sequence>
<accession>A0A1M7Z9M9</accession>
<protein>
    <recommendedName>
        <fullName evidence="3">6-bladed beta-propeller protein</fullName>
    </recommendedName>
</protein>
<dbReference type="RefSeq" id="WP_073571111.1">
    <property type="nucleotide sequence ID" value="NZ_FRXN01000002.1"/>
</dbReference>
<evidence type="ECO:0000313" key="2">
    <source>
        <dbReference type="Proteomes" id="UP000184609"/>
    </source>
</evidence>
<dbReference type="PROSITE" id="PS51257">
    <property type="entry name" value="PROKAR_LIPOPROTEIN"/>
    <property type="match status" value="1"/>
</dbReference>
<dbReference type="OrthoDB" id="818396at2"/>
<organism evidence="1 2">
    <name type="scientific">Algoriphagus zhangzhouensis</name>
    <dbReference type="NCBI Taxonomy" id="1073327"/>
    <lineage>
        <taxon>Bacteria</taxon>
        <taxon>Pseudomonadati</taxon>
        <taxon>Bacteroidota</taxon>
        <taxon>Cytophagia</taxon>
        <taxon>Cytophagales</taxon>
        <taxon>Cyclobacteriaceae</taxon>
        <taxon>Algoriphagus</taxon>
    </lineage>
</organism>
<name>A0A1M7Z9M9_9BACT</name>
<dbReference type="Pfam" id="PF17170">
    <property type="entry name" value="DUF5128"/>
    <property type="match status" value="1"/>
</dbReference>
<evidence type="ECO:0000313" key="1">
    <source>
        <dbReference type="EMBL" id="SHO61595.1"/>
    </source>
</evidence>
<dbReference type="EMBL" id="FRXN01000002">
    <property type="protein sequence ID" value="SHO61595.1"/>
    <property type="molecule type" value="Genomic_DNA"/>
</dbReference>
<evidence type="ECO:0008006" key="3">
    <source>
        <dbReference type="Google" id="ProtNLM"/>
    </source>
</evidence>
<dbReference type="STRING" id="1073327.SAMN04488108_1445"/>